<feature type="binding site" evidence="1">
    <location>
        <position position="253"/>
    </location>
    <ligand>
        <name>Zn(2+)</name>
        <dbReference type="ChEBI" id="CHEBI:29105"/>
    </ligand>
</feature>
<gene>
    <name evidence="3" type="ORF">NE237_021705</name>
</gene>
<evidence type="ECO:0000256" key="1">
    <source>
        <dbReference type="PIRSR" id="PIRSR605019-1"/>
    </source>
</evidence>
<proteinExistence type="predicted"/>
<protein>
    <recommendedName>
        <fullName evidence="5">DNA-3-methyladenine glycosylase I</fullName>
    </recommendedName>
</protein>
<dbReference type="OrthoDB" id="3941538at2759"/>
<feature type="binding site" evidence="1">
    <location>
        <position position="257"/>
    </location>
    <ligand>
        <name>Zn(2+)</name>
        <dbReference type="ChEBI" id="CHEBI:29105"/>
    </ligand>
</feature>
<dbReference type="AlphaFoldDB" id="A0A9Q0HBT9"/>
<name>A0A9Q0HBT9_9MAGN</name>
<dbReference type="Proteomes" id="UP001141806">
    <property type="component" value="Unassembled WGS sequence"/>
</dbReference>
<evidence type="ECO:0000313" key="4">
    <source>
        <dbReference type="Proteomes" id="UP001141806"/>
    </source>
</evidence>
<evidence type="ECO:0008006" key="5">
    <source>
        <dbReference type="Google" id="ProtNLM"/>
    </source>
</evidence>
<dbReference type="EMBL" id="JAMYWD010000009">
    <property type="protein sequence ID" value="KAJ4961795.1"/>
    <property type="molecule type" value="Genomic_DNA"/>
</dbReference>
<accession>A0A9Q0HBT9</accession>
<feature type="compositionally biased region" description="Basic and acidic residues" evidence="2">
    <location>
        <begin position="10"/>
        <end position="28"/>
    </location>
</feature>
<dbReference type="GO" id="GO:0006284">
    <property type="term" value="P:base-excision repair"/>
    <property type="evidence" value="ECO:0007669"/>
    <property type="project" value="InterPro"/>
</dbReference>
<dbReference type="SUPFAM" id="SSF48150">
    <property type="entry name" value="DNA-glycosylase"/>
    <property type="match status" value="1"/>
</dbReference>
<dbReference type="GO" id="GO:0046872">
    <property type="term" value="F:metal ion binding"/>
    <property type="evidence" value="ECO:0007669"/>
    <property type="project" value="UniProtKB-KW"/>
</dbReference>
<dbReference type="Pfam" id="PF03352">
    <property type="entry name" value="Adenine_glyco"/>
    <property type="match status" value="1"/>
</dbReference>
<keyword evidence="1" id="KW-0862">Zinc</keyword>
<evidence type="ECO:0000313" key="3">
    <source>
        <dbReference type="EMBL" id="KAJ4961795.1"/>
    </source>
</evidence>
<dbReference type="PANTHER" id="PTHR31116:SF29">
    <property type="entry name" value="DNA GLYCOSYLASE SUPERFAMILY PROTEIN"/>
    <property type="match status" value="1"/>
</dbReference>
<keyword evidence="4" id="KW-1185">Reference proteome</keyword>
<comment type="caution">
    <text evidence="3">The sequence shown here is derived from an EMBL/GenBank/DDBJ whole genome shotgun (WGS) entry which is preliminary data.</text>
</comment>
<reference evidence="3" key="1">
    <citation type="journal article" date="2023" name="Plant J.">
        <title>The genome of the king protea, Protea cynaroides.</title>
        <authorList>
            <person name="Chang J."/>
            <person name="Duong T.A."/>
            <person name="Schoeman C."/>
            <person name="Ma X."/>
            <person name="Roodt D."/>
            <person name="Barker N."/>
            <person name="Li Z."/>
            <person name="Van de Peer Y."/>
            <person name="Mizrachi E."/>
        </authorList>
    </citation>
    <scope>NUCLEOTIDE SEQUENCE</scope>
    <source>
        <tissue evidence="3">Young leaves</tissue>
    </source>
</reference>
<feature type="region of interest" description="Disordered" evidence="2">
    <location>
        <begin position="1"/>
        <end position="29"/>
    </location>
</feature>
<dbReference type="InterPro" id="IPR011257">
    <property type="entry name" value="DNA_glycosylase"/>
</dbReference>
<dbReference type="GO" id="GO:0008725">
    <property type="term" value="F:DNA-3-methyladenine glycosylase activity"/>
    <property type="evidence" value="ECO:0007669"/>
    <property type="project" value="InterPro"/>
</dbReference>
<keyword evidence="1" id="KW-0479">Metal-binding</keyword>
<sequence length="274" mass="31304">MSKVNLRQPFLERNRSPNGREKPTESFKTKHVKKIYPVALQSGNSPQSPSSISLLQNSNDSIGKAIPRVDLKVLVSLRGLETPENTETKLTNVGKDSLDSNGVPGVPEYDLLLCSDQVYVHFHDECWGVPIYNNKEYFAQFNPDVVAKITEKEIVEIASNKTLMLTESRVRCIVDNAKCIVKIVDEYGSFCNYIWGYMNYKPMICRYKYQRNVPLKTAIAETISSDLLKRGFRFVGRMIVYSFMQAAGMTIDHLINCFRFNECVSLAERPWRHS</sequence>
<organism evidence="3 4">
    <name type="scientific">Protea cynaroides</name>
    <dbReference type="NCBI Taxonomy" id="273540"/>
    <lineage>
        <taxon>Eukaryota</taxon>
        <taxon>Viridiplantae</taxon>
        <taxon>Streptophyta</taxon>
        <taxon>Embryophyta</taxon>
        <taxon>Tracheophyta</taxon>
        <taxon>Spermatophyta</taxon>
        <taxon>Magnoliopsida</taxon>
        <taxon>Proteales</taxon>
        <taxon>Proteaceae</taxon>
        <taxon>Protea</taxon>
    </lineage>
</organism>
<dbReference type="PANTHER" id="PTHR31116">
    <property type="entry name" value="OS04G0501200 PROTEIN"/>
    <property type="match status" value="1"/>
</dbReference>
<evidence type="ECO:0000256" key="2">
    <source>
        <dbReference type="SAM" id="MobiDB-lite"/>
    </source>
</evidence>
<dbReference type="Gene3D" id="1.10.340.30">
    <property type="entry name" value="Hypothetical protein, domain 2"/>
    <property type="match status" value="1"/>
</dbReference>
<dbReference type="InterPro" id="IPR005019">
    <property type="entry name" value="Adenine_glyco"/>
</dbReference>